<reference evidence="1" key="1">
    <citation type="journal article" date="2020" name="mSystems">
        <title>Genome- and Community-Level Interaction Insights into Carbon Utilization and Element Cycling Functions of Hydrothermarchaeota in Hydrothermal Sediment.</title>
        <authorList>
            <person name="Zhou Z."/>
            <person name="Liu Y."/>
            <person name="Xu W."/>
            <person name="Pan J."/>
            <person name="Luo Z.H."/>
            <person name="Li M."/>
        </authorList>
    </citation>
    <scope>NUCLEOTIDE SEQUENCE [LARGE SCALE GENOMIC DNA]</scope>
    <source>
        <strain evidence="1">SpSt-961</strain>
    </source>
</reference>
<sequence>MNFRYNGENFYLDVIDSTDTGFRIFHDQDDDYYCGVANIINNYRTVGVSLKLAGLVDNEPSTKAVLLDSITHFFGINLVGIGEKSHLKSMTRNLQLEIYPNPFRNRLDIRYEISEARCEATNAYPASPFPNQLG</sequence>
<comment type="caution">
    <text evidence="1">The sequence shown here is derived from an EMBL/GenBank/DDBJ whole genome shotgun (WGS) entry which is preliminary data.</text>
</comment>
<evidence type="ECO:0000313" key="1">
    <source>
        <dbReference type="EMBL" id="HGE78500.1"/>
    </source>
</evidence>
<dbReference type="EMBL" id="DTOZ01000151">
    <property type="protein sequence ID" value="HGE78500.1"/>
    <property type="molecule type" value="Genomic_DNA"/>
</dbReference>
<gene>
    <name evidence="1" type="ORF">ENX68_05830</name>
</gene>
<name>A0A7V3RHU2_UNCW3</name>
<dbReference type="AlphaFoldDB" id="A0A7V3RHU2"/>
<organism evidence="1">
    <name type="scientific">candidate division WOR-3 bacterium</name>
    <dbReference type="NCBI Taxonomy" id="2052148"/>
    <lineage>
        <taxon>Bacteria</taxon>
        <taxon>Bacteria division WOR-3</taxon>
    </lineage>
</organism>
<accession>A0A7V3RHU2</accession>
<protein>
    <submittedName>
        <fullName evidence="1">Uncharacterized protein</fullName>
    </submittedName>
</protein>
<proteinExistence type="predicted"/>